<evidence type="ECO:0008006" key="4">
    <source>
        <dbReference type="Google" id="ProtNLM"/>
    </source>
</evidence>
<evidence type="ECO:0000313" key="3">
    <source>
        <dbReference type="Proteomes" id="UP000471521"/>
    </source>
</evidence>
<dbReference type="EMBL" id="WUUU01000106">
    <property type="protein sequence ID" value="MXR21375.1"/>
    <property type="molecule type" value="Genomic_DNA"/>
</dbReference>
<feature type="transmembrane region" description="Helical" evidence="1">
    <location>
        <begin position="12"/>
        <end position="34"/>
    </location>
</feature>
<dbReference type="AlphaFoldDB" id="A0A6B0SI67"/>
<evidence type="ECO:0000313" key="2">
    <source>
        <dbReference type="EMBL" id="MXR21375.1"/>
    </source>
</evidence>
<gene>
    <name evidence="2" type="ORF">GRX66_12450</name>
</gene>
<evidence type="ECO:0000256" key="1">
    <source>
        <dbReference type="SAM" id="Phobius"/>
    </source>
</evidence>
<comment type="caution">
    <text evidence="2">The sequence shown here is derived from an EMBL/GenBank/DDBJ whole genome shotgun (WGS) entry which is preliminary data.</text>
</comment>
<organism evidence="2 3">
    <name type="scientific">Halobacterium bonnevillei</name>
    <dbReference type="NCBI Taxonomy" id="2692200"/>
    <lineage>
        <taxon>Archaea</taxon>
        <taxon>Methanobacteriati</taxon>
        <taxon>Methanobacteriota</taxon>
        <taxon>Stenosarchaea group</taxon>
        <taxon>Halobacteria</taxon>
        <taxon>Halobacteriales</taxon>
        <taxon>Halobacteriaceae</taxon>
        <taxon>Halobacterium</taxon>
    </lineage>
</organism>
<dbReference type="RefSeq" id="WP_159526855.1">
    <property type="nucleotide sequence ID" value="NZ_WUUU01000106.1"/>
</dbReference>
<name>A0A6B0SI67_9EURY</name>
<proteinExistence type="predicted"/>
<keyword evidence="3" id="KW-1185">Reference proteome</keyword>
<keyword evidence="1" id="KW-0472">Membrane</keyword>
<reference evidence="2 3" key="1">
    <citation type="submission" date="2019-12" db="EMBL/GenBank/DDBJ databases">
        <title>Isolation and characterization of three novel carbon monoxide-oxidizing members of Halobacteria from salione crusts and soils.</title>
        <authorList>
            <person name="Myers M.R."/>
            <person name="King G.M."/>
        </authorList>
    </citation>
    <scope>NUCLEOTIDE SEQUENCE [LARGE SCALE GENOMIC DNA]</scope>
    <source>
        <strain evidence="2 3">PCN9</strain>
    </source>
</reference>
<sequence>MTQTLNTIDKAAMAVSGFLMVLGIAVLGIVEILAGEPYGAAAVEQTNEAGEVVNTIYPAVDPTIRTGLVILGLVILLLWGIYKVTSPIPGEEQARTTEVPSD</sequence>
<dbReference type="OrthoDB" id="328716at2157"/>
<protein>
    <recommendedName>
        <fullName evidence="4">Cox cluster protein</fullName>
    </recommendedName>
</protein>
<dbReference type="Proteomes" id="UP000471521">
    <property type="component" value="Unassembled WGS sequence"/>
</dbReference>
<feature type="transmembrane region" description="Helical" evidence="1">
    <location>
        <begin position="64"/>
        <end position="82"/>
    </location>
</feature>
<keyword evidence="1" id="KW-0812">Transmembrane</keyword>
<accession>A0A6B0SI67</accession>
<keyword evidence="1" id="KW-1133">Transmembrane helix</keyword>